<keyword evidence="5 8" id="KW-0732">Signal</keyword>
<evidence type="ECO:0000256" key="4">
    <source>
        <dbReference type="ARBA" id="ARBA00022692"/>
    </source>
</evidence>
<evidence type="ECO:0000256" key="5">
    <source>
        <dbReference type="ARBA" id="ARBA00022729"/>
    </source>
</evidence>
<keyword evidence="3" id="KW-1134">Transmembrane beta strand</keyword>
<proteinExistence type="predicted"/>
<evidence type="ECO:0000256" key="2">
    <source>
        <dbReference type="ARBA" id="ARBA00022448"/>
    </source>
</evidence>
<dbReference type="InterPro" id="IPR039426">
    <property type="entry name" value="TonB-dep_rcpt-like"/>
</dbReference>
<feature type="chain" id="PRO_5046942585" evidence="8">
    <location>
        <begin position="28"/>
        <end position="698"/>
    </location>
</feature>
<keyword evidence="11" id="KW-1185">Reference proteome</keyword>
<evidence type="ECO:0000256" key="7">
    <source>
        <dbReference type="ARBA" id="ARBA00023237"/>
    </source>
</evidence>
<dbReference type="InterPro" id="IPR037066">
    <property type="entry name" value="Plug_dom_sf"/>
</dbReference>
<comment type="caution">
    <text evidence="10">The sequence shown here is derived from an EMBL/GenBank/DDBJ whole genome shotgun (WGS) entry which is preliminary data.</text>
</comment>
<dbReference type="SUPFAM" id="SSF56935">
    <property type="entry name" value="Porins"/>
    <property type="match status" value="1"/>
</dbReference>
<name>A0ABT9HNK5_9SPHN</name>
<protein>
    <submittedName>
        <fullName evidence="10">TonB-dependent receptor plug domain-containing protein</fullName>
    </submittedName>
</protein>
<gene>
    <name evidence="10" type="ORF">Q9K02_04735</name>
</gene>
<evidence type="ECO:0000256" key="1">
    <source>
        <dbReference type="ARBA" id="ARBA00004571"/>
    </source>
</evidence>
<dbReference type="PANTHER" id="PTHR30069:SF29">
    <property type="entry name" value="HEMOGLOBIN AND HEMOGLOBIN-HAPTOGLOBIN-BINDING PROTEIN 1-RELATED"/>
    <property type="match status" value="1"/>
</dbReference>
<keyword evidence="7" id="KW-0998">Cell outer membrane</keyword>
<feature type="domain" description="TonB-dependent receptor plug" evidence="9">
    <location>
        <begin position="47"/>
        <end position="127"/>
    </location>
</feature>
<keyword evidence="10" id="KW-0675">Receptor</keyword>
<keyword evidence="2" id="KW-0813">Transport</keyword>
<dbReference type="Pfam" id="PF07715">
    <property type="entry name" value="Plug"/>
    <property type="match status" value="1"/>
</dbReference>
<dbReference type="Gene3D" id="2.170.130.10">
    <property type="entry name" value="TonB-dependent receptor, plug domain"/>
    <property type="match status" value="1"/>
</dbReference>
<dbReference type="EMBL" id="JAVAIM010000001">
    <property type="protein sequence ID" value="MDP4574442.1"/>
    <property type="molecule type" value="Genomic_DNA"/>
</dbReference>
<evidence type="ECO:0000256" key="3">
    <source>
        <dbReference type="ARBA" id="ARBA00022452"/>
    </source>
</evidence>
<dbReference type="Gene3D" id="2.40.170.20">
    <property type="entry name" value="TonB-dependent receptor, beta-barrel domain"/>
    <property type="match status" value="1"/>
</dbReference>
<evidence type="ECO:0000256" key="8">
    <source>
        <dbReference type="SAM" id="SignalP"/>
    </source>
</evidence>
<keyword evidence="4" id="KW-0812">Transmembrane</keyword>
<evidence type="ECO:0000259" key="9">
    <source>
        <dbReference type="Pfam" id="PF07715"/>
    </source>
</evidence>
<keyword evidence="6" id="KW-0472">Membrane</keyword>
<dbReference type="InterPro" id="IPR036942">
    <property type="entry name" value="Beta-barrel_TonB_sf"/>
</dbReference>
<dbReference type="PANTHER" id="PTHR30069">
    <property type="entry name" value="TONB-DEPENDENT OUTER MEMBRANE RECEPTOR"/>
    <property type="match status" value="1"/>
</dbReference>
<evidence type="ECO:0000256" key="6">
    <source>
        <dbReference type="ARBA" id="ARBA00023136"/>
    </source>
</evidence>
<comment type="subcellular location">
    <subcellularLocation>
        <location evidence="1">Cell outer membrane</location>
        <topology evidence="1">Multi-pass membrane protein</topology>
    </subcellularLocation>
</comment>
<dbReference type="InterPro" id="IPR012910">
    <property type="entry name" value="Plug_dom"/>
</dbReference>
<reference evidence="10 11" key="1">
    <citation type="submission" date="2023-08" db="EMBL/GenBank/DDBJ databases">
        <title>genomic of G39.</title>
        <authorList>
            <person name="Wang Y."/>
        </authorList>
    </citation>
    <scope>NUCLEOTIDE SEQUENCE [LARGE SCALE GENOMIC DNA]</scope>
    <source>
        <strain evidence="10 11">G39</strain>
    </source>
</reference>
<evidence type="ECO:0000313" key="10">
    <source>
        <dbReference type="EMBL" id="MDP4574442.1"/>
    </source>
</evidence>
<feature type="signal peptide" evidence="8">
    <location>
        <begin position="1"/>
        <end position="27"/>
    </location>
</feature>
<evidence type="ECO:0000313" key="11">
    <source>
        <dbReference type="Proteomes" id="UP001240639"/>
    </source>
</evidence>
<sequence length="698" mass="77045">MNYRRDISVVTVLAALMLGVIPTPALATEDDASEPAGEGDPPTEGAQVFEPAYFERYAPRNALDMLAQVPAFVIDDGENNSRGLGQATANVLVNGERFSSKSDSVRDQLSRIPASDVVRIEIVDGTTLDIPGLNGQVANVIVNKTGASGQFSWTTGFRPYNTEAQLLGGEVSLTGNAGKLDYTISLSNENNRFGTDGPITVVDGAGDLIETQDTKFSGKFDNPTLATNFTYTFSPDVIAHLNLRYGEDFWSQRITELADVVVGPDRERLLLNDEDGPEYEIGGDIEFPLGPGKLKLIGLERFERDNFRSVLVDSFSDGSPDTGSRFRQTNAAGERIGRFEYGWNMFKADWQLSGEAAFNRLDRRSSIEELDTDGEFFFIPFPAGNGGVTEDRYEGILSFGKQLTPKLSLQATAGAEYSKIQQTGSAANSRVFKRPKGSLSLAWKPASDFDVSVELRRRVGQLSFGNFLASINLDNDNGNGGNNELVPDQSWNLEAEINKSFGAWGSAKLQVRQAWFEDFIDYFPLANGGEARGNIGDAQRLHIELSGTVKFDPIGWKGAQLNFAAVQRYMDIVDPFTGENRAFSNDLYNRLEADFRHDIPSSDWAYGASLFTFSPVEYSRRYEEGRFWEGPSFVDVFVEHKDILGMTGRLRVGNVLSARNKGFRTVFDDSRPDGDVLFTETLDRRIGPIVRFTLSGNF</sequence>
<accession>A0ABT9HNK5</accession>
<dbReference type="Proteomes" id="UP001240639">
    <property type="component" value="Unassembled WGS sequence"/>
</dbReference>
<dbReference type="RefSeq" id="WP_305931854.1">
    <property type="nucleotide sequence ID" value="NZ_JAVAIM010000001.1"/>
</dbReference>
<organism evidence="10 11">
    <name type="scientific">Qipengyuania profundimaris</name>
    <dbReference type="NCBI Taxonomy" id="3067652"/>
    <lineage>
        <taxon>Bacteria</taxon>
        <taxon>Pseudomonadati</taxon>
        <taxon>Pseudomonadota</taxon>
        <taxon>Alphaproteobacteria</taxon>
        <taxon>Sphingomonadales</taxon>
        <taxon>Erythrobacteraceae</taxon>
        <taxon>Qipengyuania</taxon>
    </lineage>
</organism>